<dbReference type="InterPro" id="IPR054708">
    <property type="entry name" value="MTPAP-like_central"/>
</dbReference>
<feature type="region of interest" description="Disordered" evidence="6">
    <location>
        <begin position="71"/>
        <end position="119"/>
    </location>
</feature>
<accession>A0ABM1A186</accession>
<sequence>MYNDHPAPMFLYGITYWGNKMAAPIAGVWASSRSKTNSRFFGFLCQSCCRNYSSKKSKKLTKRQGDLLDNLFPVPQTSTVSPKLRNKSGVTPSSTSTAPSPIPKKKDEHNSGVSNTSSHALKFKQVLQQRYREAQRSVIVRTQSPASTVQSLMTYGHLSSSFYTSQDKLYVLAEYANEQNVGRLQSSTSLFLDQHQFPMHSRCLYDVNNPRNPPARHSNQPMPTVREDLWHVDSMTHYPVMDTLDEELKALCARRSLNDLDLRIRFLVCVMVEEMLQSFLPGSRVIPYGSCLNGFGWWNSDLDMMLCLKKDPYSSNVVSAPVSSRKTNHNFRFITETFSTERQLAQRTLAMVASLVELMPRTSNVFKILNARVPIIRFRQTVFPLHCDISLEALDSIKMTELLYLMSSSDPRVRPLMAAIKQWAVGHKLTASGEQQKPTTIGLLAMLIYFLQTRSPAVLPTLKELRLLADFEDLFKIDSVLYGIPSQPSVIPKSKNTESMESLLHGFFAFYSQFDFSSQAISLIEGSTFAKPAGSSPVYVENPLCIGLNICQNVAEHQLMLFSEAMQEAARKVDGFSGQAPSDGRSRLDVLFSSGASSASPVSVSVSDLFDDVVAEKGGGGGEAEAAVDGNGEGSEGR</sequence>
<dbReference type="PANTHER" id="PTHR12271">
    <property type="entry name" value="POLY A POLYMERASE CID PAP -RELATED"/>
    <property type="match status" value="1"/>
</dbReference>
<keyword evidence="9" id="KW-1185">Reference proteome</keyword>
<dbReference type="CDD" id="cd05402">
    <property type="entry name" value="NT_PAP_TUTase"/>
    <property type="match status" value="1"/>
</dbReference>
<feature type="region of interest" description="Disordered" evidence="6">
    <location>
        <begin position="616"/>
        <end position="638"/>
    </location>
</feature>
<dbReference type="Pfam" id="PF22600">
    <property type="entry name" value="MTPAP-like_central"/>
    <property type="match status" value="1"/>
</dbReference>
<dbReference type="GeneID" id="101849540"/>
<dbReference type="SUPFAM" id="SSF81631">
    <property type="entry name" value="PAP/OAS1 substrate-binding domain"/>
    <property type="match status" value="1"/>
</dbReference>
<evidence type="ECO:0000256" key="5">
    <source>
        <dbReference type="ARBA" id="ARBA00022842"/>
    </source>
</evidence>
<dbReference type="PANTHER" id="PTHR12271:SF133">
    <property type="entry name" value="POLY(A) RNA POLYMERASE, MITOCHONDRIAL"/>
    <property type="match status" value="1"/>
</dbReference>
<feature type="domain" description="PAP-associated" evidence="7">
    <location>
        <begin position="502"/>
        <end position="537"/>
    </location>
</feature>
<dbReference type="InterPro" id="IPR002058">
    <property type="entry name" value="PAP_assoc"/>
</dbReference>
<reference evidence="10" key="1">
    <citation type="submission" date="2025-08" db="UniProtKB">
        <authorList>
            <consortium name="RefSeq"/>
        </authorList>
    </citation>
    <scope>IDENTIFICATION</scope>
</reference>
<evidence type="ECO:0000256" key="1">
    <source>
        <dbReference type="ARBA" id="ARBA00001936"/>
    </source>
</evidence>
<evidence type="ECO:0000259" key="7">
    <source>
        <dbReference type="Pfam" id="PF03828"/>
    </source>
</evidence>
<gene>
    <name evidence="10" type="primary">LOC101849540</name>
</gene>
<keyword evidence="5" id="KW-0460">Magnesium</keyword>
<evidence type="ECO:0000313" key="9">
    <source>
        <dbReference type="Proteomes" id="UP000694888"/>
    </source>
</evidence>
<keyword evidence="3" id="KW-0808">Transferase</keyword>
<evidence type="ECO:0000313" key="10">
    <source>
        <dbReference type="RefSeq" id="XP_012938764.1"/>
    </source>
</evidence>
<dbReference type="RefSeq" id="XP_012938764.1">
    <property type="nucleotide sequence ID" value="XM_013083310.2"/>
</dbReference>
<keyword evidence="4" id="KW-0479">Metal-binding</keyword>
<comment type="cofactor">
    <cofactor evidence="1">
        <name>Mn(2+)</name>
        <dbReference type="ChEBI" id="CHEBI:29035"/>
    </cofactor>
</comment>
<dbReference type="Pfam" id="PF03828">
    <property type="entry name" value="PAP_assoc"/>
    <property type="match status" value="1"/>
</dbReference>
<dbReference type="Gene3D" id="3.30.460.10">
    <property type="entry name" value="Beta Polymerase, domain 2"/>
    <property type="match status" value="1"/>
</dbReference>
<dbReference type="Gene3D" id="1.10.1410.10">
    <property type="match status" value="1"/>
</dbReference>
<dbReference type="SUPFAM" id="SSF81301">
    <property type="entry name" value="Nucleotidyltransferase"/>
    <property type="match status" value="1"/>
</dbReference>
<comment type="cofactor">
    <cofactor evidence="2">
        <name>Mg(2+)</name>
        <dbReference type="ChEBI" id="CHEBI:18420"/>
    </cofactor>
</comment>
<proteinExistence type="predicted"/>
<name>A0ABM1A186_APLCA</name>
<evidence type="ECO:0000256" key="6">
    <source>
        <dbReference type="SAM" id="MobiDB-lite"/>
    </source>
</evidence>
<organism evidence="9 10">
    <name type="scientific">Aplysia californica</name>
    <name type="common">California sea hare</name>
    <dbReference type="NCBI Taxonomy" id="6500"/>
    <lineage>
        <taxon>Eukaryota</taxon>
        <taxon>Metazoa</taxon>
        <taxon>Spiralia</taxon>
        <taxon>Lophotrochozoa</taxon>
        <taxon>Mollusca</taxon>
        <taxon>Gastropoda</taxon>
        <taxon>Heterobranchia</taxon>
        <taxon>Euthyneura</taxon>
        <taxon>Tectipleura</taxon>
        <taxon>Aplysiida</taxon>
        <taxon>Aplysioidea</taxon>
        <taxon>Aplysiidae</taxon>
        <taxon>Aplysia</taxon>
    </lineage>
</organism>
<feature type="domain" description="Poly(A) RNA polymerase mitochondrial-like central palm" evidence="8">
    <location>
        <begin position="244"/>
        <end position="407"/>
    </location>
</feature>
<evidence type="ECO:0000256" key="3">
    <source>
        <dbReference type="ARBA" id="ARBA00022679"/>
    </source>
</evidence>
<evidence type="ECO:0000256" key="4">
    <source>
        <dbReference type="ARBA" id="ARBA00022723"/>
    </source>
</evidence>
<protein>
    <submittedName>
        <fullName evidence="10">Poly(A) RNA polymerase, mitochondrial</fullName>
    </submittedName>
</protein>
<dbReference type="Proteomes" id="UP000694888">
    <property type="component" value="Unplaced"/>
</dbReference>
<dbReference type="InterPro" id="IPR043519">
    <property type="entry name" value="NT_sf"/>
</dbReference>
<evidence type="ECO:0000256" key="2">
    <source>
        <dbReference type="ARBA" id="ARBA00001946"/>
    </source>
</evidence>
<evidence type="ECO:0000259" key="8">
    <source>
        <dbReference type="Pfam" id="PF22600"/>
    </source>
</evidence>